<keyword evidence="3" id="KW-1185">Reference proteome</keyword>
<keyword evidence="1" id="KW-0472">Membrane</keyword>
<keyword evidence="1" id="KW-0812">Transmembrane</keyword>
<evidence type="ECO:0000313" key="2">
    <source>
        <dbReference type="EMBL" id="QRV17974.1"/>
    </source>
</evidence>
<dbReference type="RefSeq" id="WP_204749886.1">
    <property type="nucleotide sequence ID" value="NZ_CP069192.1"/>
</dbReference>
<dbReference type="EMBL" id="CP069192">
    <property type="protein sequence ID" value="QRV17974.1"/>
    <property type="molecule type" value="Genomic_DNA"/>
</dbReference>
<accession>A0A8T8E823</accession>
<geneLocation type="plasmid" evidence="2 3">
    <name>pHTS280.6</name>
</geneLocation>
<feature type="transmembrane region" description="Helical" evidence="1">
    <location>
        <begin position="28"/>
        <end position="49"/>
    </location>
</feature>
<evidence type="ECO:0000256" key="1">
    <source>
        <dbReference type="SAM" id="Phobius"/>
    </source>
</evidence>
<dbReference type="GeneID" id="62878181"/>
<dbReference type="Proteomes" id="UP000637819">
    <property type="component" value="Plasmid pHTS280.6"/>
</dbReference>
<dbReference type="KEGG" id="hsal:JMJ58_23615"/>
<proteinExistence type="predicted"/>
<name>A0A8T8E823_9EURY</name>
<protein>
    <submittedName>
        <fullName evidence="2">Uncharacterized protein</fullName>
    </submittedName>
</protein>
<feature type="transmembrane region" description="Helical" evidence="1">
    <location>
        <begin position="61"/>
        <end position="84"/>
    </location>
</feature>
<dbReference type="OrthoDB" id="187142at2157"/>
<organism evidence="2 3">
    <name type="scientific">Haloterrigena salifodinae</name>
    <dbReference type="NCBI Taxonomy" id="2675099"/>
    <lineage>
        <taxon>Archaea</taxon>
        <taxon>Methanobacteriati</taxon>
        <taxon>Methanobacteriota</taxon>
        <taxon>Stenosarchaea group</taxon>
        <taxon>Halobacteria</taxon>
        <taxon>Halobacteriales</taxon>
        <taxon>Natrialbaceae</taxon>
        <taxon>Haloterrigena</taxon>
    </lineage>
</organism>
<evidence type="ECO:0000313" key="3">
    <source>
        <dbReference type="Proteomes" id="UP000637819"/>
    </source>
</evidence>
<gene>
    <name evidence="2" type="ORF">JMJ58_23615</name>
</gene>
<dbReference type="AlphaFoldDB" id="A0A8T8E823"/>
<keyword evidence="2" id="KW-0614">Plasmid</keyword>
<reference evidence="2 3" key="1">
    <citation type="submission" date="2021-01" db="EMBL/GenBank/DDBJ databases">
        <title>Genome Sequence and Methylation Pattern of Haloterrigena salifodinae BOL5-1, An Extremely Halophilic Archaeon from a Bolivian Salt Mine.</title>
        <authorList>
            <person name="DasSarma P."/>
            <person name="Anton B.P."/>
            <person name="DasSarma S.L."/>
            <person name="von Ehrenheim H.A.L."/>
            <person name="Martinez F.L."/>
            <person name="Guzman D."/>
            <person name="Roberts R.J."/>
            <person name="DasSarma S."/>
        </authorList>
    </citation>
    <scope>NUCLEOTIDE SEQUENCE [LARGE SCALE GENOMIC DNA]</scope>
    <source>
        <strain evidence="2 3">BOL5-1</strain>
        <plasmid evidence="2 3">pHTS280.6</plasmid>
    </source>
</reference>
<sequence length="89" mass="9487">MGSTQRANDPETTSRFRETVLDSIFDSVLLRIAAAGAVFVALGAVLNGVTWGSGDGQLMGIWAAIFAVWGSGLILTGLGLYSIIWSRRR</sequence>
<keyword evidence="1" id="KW-1133">Transmembrane helix</keyword>